<sequence>ADEAVANEQAMAAKAIKDECDADLAEAIPILESAMAALNTLTTKDIGVVKQFGSPPAVVKLIIEAVCVLKGIKPEKMPDPSGSDMKFLTSLIEFDKDNIPAKNIKQGRPSLISLCRSLQVGTSDRVVRQSRKSSRAKEGKTKRSRSRTCCRHEGLESKARPAERGAR</sequence>
<protein>
    <recommendedName>
        <fullName evidence="2">Dynein heavy chain coiled coil stalk domain-containing protein</fullName>
    </recommendedName>
</protein>
<proteinExistence type="predicted"/>
<evidence type="ECO:0000259" key="2">
    <source>
        <dbReference type="Pfam" id="PF12777"/>
    </source>
</evidence>
<organism evidence="3">
    <name type="scientific">Oikopleura dioica</name>
    <name type="common">Tunicate</name>
    <dbReference type="NCBI Taxonomy" id="34765"/>
    <lineage>
        <taxon>Eukaryota</taxon>
        <taxon>Metazoa</taxon>
        <taxon>Chordata</taxon>
        <taxon>Tunicata</taxon>
        <taxon>Appendicularia</taxon>
        <taxon>Copelata</taxon>
        <taxon>Oikopleuridae</taxon>
        <taxon>Oikopleura</taxon>
    </lineage>
</organism>
<dbReference type="Gene3D" id="1.20.920.60">
    <property type="match status" value="1"/>
</dbReference>
<dbReference type="PANTHER" id="PTHR22878:SF66">
    <property type="entry name" value="DYNEIN AXONEMAL HEAVY CHAIN 7"/>
    <property type="match status" value="1"/>
</dbReference>
<feature type="non-terminal residue" evidence="3">
    <location>
        <position position="1"/>
    </location>
</feature>
<dbReference type="GO" id="GO:0045505">
    <property type="term" value="F:dynein intermediate chain binding"/>
    <property type="evidence" value="ECO:0007669"/>
    <property type="project" value="InterPro"/>
</dbReference>
<dbReference type="PANTHER" id="PTHR22878">
    <property type="entry name" value="DYNEIN HEAVY CHAIN 6, AXONEMAL-LIKE-RELATED"/>
    <property type="match status" value="1"/>
</dbReference>
<dbReference type="GO" id="GO:0030286">
    <property type="term" value="C:dynein complex"/>
    <property type="evidence" value="ECO:0007669"/>
    <property type="project" value="InterPro"/>
</dbReference>
<accession>E4Y3Q0</accession>
<dbReference type="InterPro" id="IPR026983">
    <property type="entry name" value="DHC"/>
</dbReference>
<evidence type="ECO:0000256" key="1">
    <source>
        <dbReference type="SAM" id="MobiDB-lite"/>
    </source>
</evidence>
<dbReference type="Pfam" id="PF12777">
    <property type="entry name" value="MT"/>
    <property type="match status" value="1"/>
</dbReference>
<reference evidence="3" key="1">
    <citation type="journal article" date="2010" name="Science">
        <title>Plasticity of animal genome architecture unmasked by rapid evolution of a pelagic tunicate.</title>
        <authorList>
            <person name="Denoeud F."/>
            <person name="Henriet S."/>
            <person name="Mungpakdee S."/>
            <person name="Aury J.M."/>
            <person name="Da Silva C."/>
            <person name="Brinkmann H."/>
            <person name="Mikhaleva J."/>
            <person name="Olsen L.C."/>
            <person name="Jubin C."/>
            <person name="Canestro C."/>
            <person name="Bouquet J.M."/>
            <person name="Danks G."/>
            <person name="Poulain J."/>
            <person name="Campsteijn C."/>
            <person name="Adamski M."/>
            <person name="Cross I."/>
            <person name="Yadetie F."/>
            <person name="Muffato M."/>
            <person name="Louis A."/>
            <person name="Butcher S."/>
            <person name="Tsagkogeorga G."/>
            <person name="Konrad A."/>
            <person name="Singh S."/>
            <person name="Jensen M.F."/>
            <person name="Cong E.H."/>
            <person name="Eikeseth-Otteraa H."/>
            <person name="Noel B."/>
            <person name="Anthouard V."/>
            <person name="Porcel B.M."/>
            <person name="Kachouri-Lafond R."/>
            <person name="Nishino A."/>
            <person name="Ugolini M."/>
            <person name="Chourrout P."/>
            <person name="Nishida H."/>
            <person name="Aasland R."/>
            <person name="Huzurbazar S."/>
            <person name="Westhof E."/>
            <person name="Delsuc F."/>
            <person name="Lehrach H."/>
            <person name="Reinhardt R."/>
            <person name="Weissenbach J."/>
            <person name="Roy S.W."/>
            <person name="Artiguenave F."/>
            <person name="Postlethwait J.H."/>
            <person name="Manak J.R."/>
            <person name="Thompson E.M."/>
            <person name="Jaillon O."/>
            <person name="Du Pasquier L."/>
            <person name="Boudinot P."/>
            <person name="Liberles D.A."/>
            <person name="Volff J.N."/>
            <person name="Philippe H."/>
            <person name="Lenhard B."/>
            <person name="Roest Crollius H."/>
            <person name="Wincker P."/>
            <person name="Chourrout D."/>
        </authorList>
    </citation>
    <scope>NUCLEOTIDE SEQUENCE [LARGE SCALE GENOMIC DNA]</scope>
</reference>
<feature type="region of interest" description="Disordered" evidence="1">
    <location>
        <begin position="125"/>
        <end position="167"/>
    </location>
</feature>
<feature type="compositionally biased region" description="Basic and acidic residues" evidence="1">
    <location>
        <begin position="150"/>
        <end position="167"/>
    </location>
</feature>
<dbReference type="EMBL" id="FN654226">
    <property type="protein sequence ID" value="CBY16446.1"/>
    <property type="molecule type" value="Genomic_DNA"/>
</dbReference>
<dbReference type="AlphaFoldDB" id="E4Y3Q0"/>
<evidence type="ECO:0000313" key="4">
    <source>
        <dbReference type="Proteomes" id="UP000001307"/>
    </source>
</evidence>
<keyword evidence="4" id="KW-1185">Reference proteome</keyword>
<evidence type="ECO:0000313" key="3">
    <source>
        <dbReference type="EMBL" id="CBY16446.1"/>
    </source>
</evidence>
<feature type="domain" description="Dynein heavy chain coiled coil stalk" evidence="2">
    <location>
        <begin position="14"/>
        <end position="110"/>
    </location>
</feature>
<dbReference type="InParanoid" id="E4Y3Q0"/>
<dbReference type="InterPro" id="IPR024743">
    <property type="entry name" value="Dynein_HC_stalk"/>
</dbReference>
<dbReference type="Proteomes" id="UP000001307">
    <property type="component" value="Unassembled WGS sequence"/>
</dbReference>
<gene>
    <name evidence="3" type="ORF">GSOID_T00001612001</name>
</gene>
<dbReference type="GO" id="GO:0051959">
    <property type="term" value="F:dynein light intermediate chain binding"/>
    <property type="evidence" value="ECO:0007669"/>
    <property type="project" value="InterPro"/>
</dbReference>
<dbReference type="OrthoDB" id="10071015at2759"/>
<dbReference type="GO" id="GO:0007018">
    <property type="term" value="P:microtubule-based movement"/>
    <property type="evidence" value="ECO:0007669"/>
    <property type="project" value="InterPro"/>
</dbReference>
<name>E4Y3Q0_OIKDI</name>